<gene>
    <name evidence="9" type="ORF">EV644_104263</name>
</gene>
<dbReference type="Pfam" id="PF09349">
    <property type="entry name" value="OHCU_decarbox"/>
    <property type="match status" value="1"/>
</dbReference>
<dbReference type="PANTHER" id="PTHR43466">
    <property type="entry name" value="2-OXO-4-HYDROXY-4-CARBOXY-5-UREIDOIMIDAZOLINE DECARBOXYLASE-RELATED"/>
    <property type="match status" value="1"/>
</dbReference>
<evidence type="ECO:0000256" key="3">
    <source>
        <dbReference type="ARBA" id="ARBA00012257"/>
    </source>
</evidence>
<keyword evidence="4" id="KW-0659">Purine metabolism</keyword>
<comment type="pathway">
    <text evidence="2">Purine metabolism; urate degradation; (S)-allantoin from urate: step 3/3.</text>
</comment>
<reference evidence="9 10" key="1">
    <citation type="journal article" date="2015" name="Stand. Genomic Sci.">
        <title>Genomic Encyclopedia of Bacterial and Archaeal Type Strains, Phase III: the genomes of soil and plant-associated and newly described type strains.</title>
        <authorList>
            <person name="Whitman W.B."/>
            <person name="Woyke T."/>
            <person name="Klenk H.P."/>
            <person name="Zhou Y."/>
            <person name="Lilburn T.G."/>
            <person name="Beck B.J."/>
            <person name="De Vos P."/>
            <person name="Vandamme P."/>
            <person name="Eisen J.A."/>
            <person name="Garrity G."/>
            <person name="Hugenholtz P."/>
            <person name="Kyrpides N.C."/>
        </authorList>
    </citation>
    <scope>NUCLEOTIDE SEQUENCE [LARGE SCALE GENOMIC DNA]</scope>
    <source>
        <strain evidence="9 10">VKM Ac-2538</strain>
    </source>
</reference>
<feature type="region of interest" description="Disordered" evidence="7">
    <location>
        <begin position="68"/>
        <end position="94"/>
    </location>
</feature>
<dbReference type="InterPro" id="IPR018020">
    <property type="entry name" value="OHCU_decarboxylase"/>
</dbReference>
<evidence type="ECO:0000256" key="5">
    <source>
        <dbReference type="ARBA" id="ARBA00022793"/>
    </source>
</evidence>
<dbReference type="NCBIfam" id="NF010372">
    <property type="entry name" value="PRK13798.1"/>
    <property type="match status" value="1"/>
</dbReference>
<proteinExistence type="predicted"/>
<keyword evidence="10" id="KW-1185">Reference proteome</keyword>
<evidence type="ECO:0000256" key="1">
    <source>
        <dbReference type="ARBA" id="ARBA00001163"/>
    </source>
</evidence>
<comment type="caution">
    <text evidence="9">The sequence shown here is derived from an EMBL/GenBank/DDBJ whole genome shotgun (WGS) entry which is preliminary data.</text>
</comment>
<comment type="catalytic activity">
    <reaction evidence="1">
        <text>5-hydroxy-2-oxo-4-ureido-2,5-dihydro-1H-imidazole-5-carboxylate + H(+) = (S)-allantoin + CO2</text>
        <dbReference type="Rhea" id="RHEA:26301"/>
        <dbReference type="ChEBI" id="CHEBI:15378"/>
        <dbReference type="ChEBI" id="CHEBI:15678"/>
        <dbReference type="ChEBI" id="CHEBI:16526"/>
        <dbReference type="ChEBI" id="CHEBI:58639"/>
        <dbReference type="EC" id="4.1.1.97"/>
    </reaction>
</comment>
<evidence type="ECO:0000313" key="10">
    <source>
        <dbReference type="Proteomes" id="UP000295818"/>
    </source>
</evidence>
<accession>A0ABY2BMV3</accession>
<evidence type="ECO:0000256" key="2">
    <source>
        <dbReference type="ARBA" id="ARBA00004754"/>
    </source>
</evidence>
<dbReference type="Proteomes" id="UP000295818">
    <property type="component" value="Unassembled WGS sequence"/>
</dbReference>
<evidence type="ECO:0000256" key="4">
    <source>
        <dbReference type="ARBA" id="ARBA00022631"/>
    </source>
</evidence>
<evidence type="ECO:0000259" key="8">
    <source>
        <dbReference type="Pfam" id="PF09349"/>
    </source>
</evidence>
<evidence type="ECO:0000256" key="6">
    <source>
        <dbReference type="ARBA" id="ARBA00023239"/>
    </source>
</evidence>
<dbReference type="RefSeq" id="WP_132188602.1">
    <property type="nucleotide sequence ID" value="NZ_SLWM01000004.1"/>
</dbReference>
<keyword evidence="6" id="KW-0456">Lyase</keyword>
<dbReference type="EMBL" id="SLWM01000004">
    <property type="protein sequence ID" value="TCO25759.1"/>
    <property type="molecule type" value="Genomic_DNA"/>
</dbReference>
<dbReference type="SUPFAM" id="SSF158694">
    <property type="entry name" value="UraD-Like"/>
    <property type="match status" value="1"/>
</dbReference>
<protein>
    <recommendedName>
        <fullName evidence="3">2-oxo-4-hydroxy-4-carboxy-5-ureidoimidazoline decarboxylase</fullName>
        <ecNumber evidence="3">4.1.1.97</ecNumber>
    </recommendedName>
</protein>
<dbReference type="InterPro" id="IPR036778">
    <property type="entry name" value="OHCU_decarboxylase_sf"/>
</dbReference>
<dbReference type="NCBIfam" id="TIGR03180">
    <property type="entry name" value="UraD_2"/>
    <property type="match status" value="1"/>
</dbReference>
<evidence type="ECO:0000313" key="9">
    <source>
        <dbReference type="EMBL" id="TCO25759.1"/>
    </source>
</evidence>
<dbReference type="Gene3D" id="1.10.3330.10">
    <property type="entry name" value="Oxo-4-hydroxy-4-carboxy-5-ureidoimidazoline decarboxylase"/>
    <property type="match status" value="1"/>
</dbReference>
<dbReference type="InterPro" id="IPR017595">
    <property type="entry name" value="OHCU_decarboxylase-2"/>
</dbReference>
<dbReference type="EC" id="4.1.1.97" evidence="3"/>
<keyword evidence="5" id="KW-0210">Decarboxylase</keyword>
<evidence type="ECO:0000256" key="7">
    <source>
        <dbReference type="SAM" id="MobiDB-lite"/>
    </source>
</evidence>
<organism evidence="9 10">
    <name type="scientific">Kribbella orskensis</name>
    <dbReference type="NCBI Taxonomy" id="2512216"/>
    <lineage>
        <taxon>Bacteria</taxon>
        <taxon>Bacillati</taxon>
        <taxon>Actinomycetota</taxon>
        <taxon>Actinomycetes</taxon>
        <taxon>Propionibacteriales</taxon>
        <taxon>Kribbellaceae</taxon>
        <taxon>Kribbella</taxon>
    </lineage>
</organism>
<name>A0ABY2BMV3_9ACTN</name>
<feature type="domain" description="Oxo-4-hydroxy-4-carboxy-5-ureidoimidazoline decarboxylase" evidence="8">
    <location>
        <begin position="7"/>
        <end position="159"/>
    </location>
</feature>
<dbReference type="PANTHER" id="PTHR43466:SF1">
    <property type="entry name" value="2-OXO-4-HYDROXY-4-CARBOXY-5-UREIDOIMIDAZOLINE DECARBOXYLASE-RELATED"/>
    <property type="match status" value="1"/>
</dbReference>
<sequence>MDLQEFNSAPAGRLRPMLAACCDVPRWVDGILAGRPYGDAVALTQAADRAARDLGDDEVDRALAAHPRIGDRPEGAGTEAAWSRNEQAGVGDDSETRAALAAGNREYEQRFGRVFLICATGLSAQEMLANLRERLTHDEATEAAVVRDELRKIALLRLAKVVDQDMADKEARA</sequence>